<dbReference type="SUPFAM" id="SSF48371">
    <property type="entry name" value="ARM repeat"/>
    <property type="match status" value="1"/>
</dbReference>
<evidence type="ECO:0000259" key="2">
    <source>
        <dbReference type="PROSITE" id="PS50235"/>
    </source>
</evidence>
<feature type="compositionally biased region" description="Basic and acidic residues" evidence="1">
    <location>
        <begin position="1"/>
        <end position="15"/>
    </location>
</feature>
<dbReference type="InterPro" id="IPR021905">
    <property type="entry name" value="DUF3517"/>
</dbReference>
<reference evidence="3 4" key="1">
    <citation type="submission" date="2018-05" db="EMBL/GenBank/DDBJ databases">
        <title>Whole genome sequencing for identification of molecular markers to develop diagnostic detection tools for the regulated plant pathogen Lachnellula willkommii.</title>
        <authorList>
            <person name="Giroux E."/>
            <person name="Bilodeau G."/>
        </authorList>
    </citation>
    <scope>NUCLEOTIDE SEQUENCE [LARGE SCALE GENOMIC DNA]</scope>
    <source>
        <strain evidence="3 4">CBS 203.66</strain>
    </source>
</reference>
<dbReference type="GO" id="GO:0016579">
    <property type="term" value="P:protein deubiquitination"/>
    <property type="evidence" value="ECO:0007669"/>
    <property type="project" value="InterPro"/>
</dbReference>
<keyword evidence="3" id="KW-0378">Hydrolase</keyword>
<dbReference type="FunFam" id="3.90.70.10:FF:000136">
    <property type="entry name" value="Ubiquitin C-terminal hydrolase, putative"/>
    <property type="match status" value="1"/>
</dbReference>
<dbReference type="CDD" id="cd02659">
    <property type="entry name" value="peptidase_C19C"/>
    <property type="match status" value="1"/>
</dbReference>
<dbReference type="PANTHER" id="PTHR24006:SF827">
    <property type="entry name" value="UBIQUITIN CARBOXYL-TERMINAL HYDROLASE 34"/>
    <property type="match status" value="1"/>
</dbReference>
<dbReference type="EMBL" id="QGMF01000886">
    <property type="protein sequence ID" value="TVY13675.1"/>
    <property type="molecule type" value="Genomic_DNA"/>
</dbReference>
<name>A0A8T9B1T6_9HELO</name>
<dbReference type="InterPro" id="IPR038765">
    <property type="entry name" value="Papain-like_cys_pep_sf"/>
</dbReference>
<dbReference type="PROSITE" id="PS00973">
    <property type="entry name" value="USP_2"/>
    <property type="match status" value="1"/>
</dbReference>
<evidence type="ECO:0000313" key="4">
    <source>
        <dbReference type="Proteomes" id="UP000469559"/>
    </source>
</evidence>
<accession>A0A8T9B1T6</accession>
<dbReference type="GO" id="GO:0005829">
    <property type="term" value="C:cytosol"/>
    <property type="evidence" value="ECO:0007669"/>
    <property type="project" value="TreeGrafter"/>
</dbReference>
<dbReference type="InterPro" id="IPR028889">
    <property type="entry name" value="USP"/>
</dbReference>
<dbReference type="Gene3D" id="3.90.70.10">
    <property type="entry name" value="Cysteine proteinases"/>
    <property type="match status" value="1"/>
</dbReference>
<evidence type="ECO:0000256" key="1">
    <source>
        <dbReference type="SAM" id="MobiDB-lite"/>
    </source>
</evidence>
<evidence type="ECO:0000313" key="3">
    <source>
        <dbReference type="EMBL" id="TVY13675.1"/>
    </source>
</evidence>
<dbReference type="InterPro" id="IPR016024">
    <property type="entry name" value="ARM-type_fold"/>
</dbReference>
<feature type="domain" description="USP" evidence="2">
    <location>
        <begin position="1623"/>
        <end position="1951"/>
    </location>
</feature>
<feature type="region of interest" description="Disordered" evidence="1">
    <location>
        <begin position="1"/>
        <end position="165"/>
    </location>
</feature>
<dbReference type="SUPFAM" id="SSF54001">
    <property type="entry name" value="Cysteine proteinases"/>
    <property type="match status" value="1"/>
</dbReference>
<dbReference type="GO" id="GO:0005634">
    <property type="term" value="C:nucleus"/>
    <property type="evidence" value="ECO:0007669"/>
    <property type="project" value="TreeGrafter"/>
</dbReference>
<sequence>MDREAAELSPRERAVSSEPCSTRPNPFDEPVSSSRKRQRVSRSDSRSRSVDTARHSDRASDSRPLREDSTNPDSEPPPLPQTPTRMPSEGPPPPEPTSSRVTINLRTVRPLDLDSIPSSPPSPSRMGNSRENVATRASVESESDALSTIPAVETPSSSPSERRSPSVELITISDDGGDFGSRSPPVAILDGDIVITNPMVDFPFLDDQSLVDAVGSLKNYMQFDECTNDDGFCRFRDWMESYLNYASDYRTFHESYLKHRDFWIAFPQIIWALSYRSKFFGNWLHNRRDGRQAVTEMFSQFARLAGRFVGMDVKTLTYHAQKGDTDEIPDLGSFPMMKAYAWLLKKDETQHIGRNLDTHYRWNWEETALLMTNSFQEEGGSLPNLTNLVKGQLMLIPQVPRVIDKLVEPCRLAVKIVADASKIVEQPTHQEWALNAREQISQGFEFFQVMSLGLEHIIEKHVTYLTPDAAHCYLSSLSSILRNALVSDSEASGDMTRRYHAEHSELPLKMLPKIISVDWRFSILKKLITSTQMQLRVVGVTTMCTDLLNLYNTHKDAAEPPRNPLLFHYAQFILDNKLVEYIVGIGSHPEIINESNSILGFLIATKTYPPELTDLIWQTVMTSQDPRVVEAILRMVRQVVNLFDYRGLLRMCEKTCELPIEAFTLPMREFYEILLRHFVNKGSIEGVQYIDAPPYDLCIRLIRESSIITPEAPTGYPDIQAFAASRLRDLLGHGPATDVRKSIYQTCIDDVSSRTSTAAGSICVINTILIRHKPADLHILTTQHGLTQLLVEELEQAVAGERHLSVMNSPASAARRELLLMIIINEPNTISEDLGRRLWDHLVGTKSRSVTDKNTSWSILNTAIKKSPSNAFITTCFRQFLPTLPPDCFTTGALDFARAYVSSWLGEIGDDFSEDQSFESPAVQQIWQMILSAPPNTIDAAAIGTIVEVYVDSALISSIPRTRARDVHLALVGRCLKQLAEAASKLKAFSDETSSGADDGMVIVPSEAQFQEQERIFARSLAVLREFLKAYQSKPQFSVPKPRFPPPMVAKSDEGELLVVKYQSFDGNTHTDVRQLTLGKLNTPASLFTSLQKATGFQNYKVYNGGKEITSSEADVCPSIEELDLRGLVLVQRREDSNGPISPSDGSRTTLEAEIVKHFDELWGYLSMHETVAQEFPIYDRILRDFDSKKAYSEIFPRGQPFKSLYAVHALRQHINSQSHKVHTLQIFLLVGDADTDKGAVDEAILTRAVSLIVSAISDPEVLRGCANDELRDCLALHLIDCFVQLLKGMALSKLSEPVLPSTIPPLLDEVLLRRLLQMLEDSRLTRATQNSVHLVFRIFEAILEASLYSPELWKLFVSHLENSSLLRDLLLEDPHSVTRKSIVKHITNKCSFTPSLAQVSSMDFAMAFWPLVSALIPETIAFPEQCDDTLTLSLALFKKLAESDIHFFNLGDLMKQWGFLLLSHDSIEIVGNVESMDRVTNGLVNLLFCGASFAKASQQDLSCSSLGTELFRKHLFPPTNITIPEPDEILVPRIPLLNPLTRHTMSETVFFLVKDDPTQYDEVLASLESLVIHDEAIEDGTAKPPYCDLVLMLTTRLLGPYSYELPFLFDRSKSIRSHTGYVGLKNLSNTCYLNSLFTQLFMNVSFREFMLTAPVADGQDSQKLLSQTQILFSHMQNTLMRFVDPQGLAGSIRTYEETNIDVNIQMDVDEFYNLLFDRWESQILAPDAKKQFRGFYGGQLVQQVKSKECPHISERLEPFSAIQCDIKGKTCLQESLQAYVDGEIMEGDNKYKCSTCDRHVDAVKRACLKDIPDNLIFHLKRFDFNLRTLQRSKINDHFSFPDKIDMRPFKVEHLMDSSAETPEDVFELVGVLVHAGTAESGHYYSFIRERPSTSEKDNWVEFNDDTVSSWDPNYMEAACFGGLESRGPMDSGTMAYEKSYSAYMLFYQRSSVVAAQKQALEESKLPSPVRLSLAPIFANHIAEENEVLMRKYCLYDSSHVNFVSKMLSNIKKINGGQCSHSHNLEKRALFVALHHLDQVVSRTKELPDFVPFMLTIRQICNACAECSSDYLEWFCNYPEGLRQLLVKNPESLVRGEIASSILSALNKVKSDAPYAYGISEDELSEDASSDSDPQLIYRLMKNLDRLWEIFHTNCRAWPEYFGLLASIASLGEPEATLLLDTGFLHRTLDIVNADPLLNLTPQFSRMLNIVNKRVNTRPVSYEAVITLLLKLLQTCDPSEKVVSDKSTRLDLALAAAPIPLAHSEYIQLTQHWTRSEAHICVEKLLHIHQNQLATRQIIITLLKWPMDFDSAIDFHIYQALLHGTRKGVTAYPCSPFLKAAVIYIEHSESDSTRALALIGHIARAASHVDNSEGRAFLHFFKDIMGLQSISGNSHVTLEQVCATCLDNVGNWAPSLLTHFDSGARTETEQFLYDFIFPNSPEELSDDSDETIAAFEAVQKLAIDCLNYLHETYIRPRQTVVRATLVNIHEVISKASPFFEVLDADDPQGIKYFNMRDSIIPNLKKFIVEEADEEVSDWNGSEDEYGSSEPMGESITDLCAPLADDDIQL</sequence>
<dbReference type="PANTHER" id="PTHR24006">
    <property type="entry name" value="UBIQUITIN CARBOXYL-TERMINAL HYDROLASE"/>
    <property type="match status" value="1"/>
</dbReference>
<gene>
    <name evidence="3" type="primary">Usp34</name>
    <name evidence="3" type="ORF">LARI1_G008408</name>
</gene>
<dbReference type="Pfam" id="PF12030">
    <property type="entry name" value="DUF3517"/>
    <property type="match status" value="1"/>
</dbReference>
<organism evidence="3 4">
    <name type="scientific">Lachnellula arida</name>
    <dbReference type="NCBI Taxonomy" id="1316785"/>
    <lineage>
        <taxon>Eukaryota</taxon>
        <taxon>Fungi</taxon>
        <taxon>Dikarya</taxon>
        <taxon>Ascomycota</taxon>
        <taxon>Pezizomycotina</taxon>
        <taxon>Leotiomycetes</taxon>
        <taxon>Helotiales</taxon>
        <taxon>Lachnaceae</taxon>
        <taxon>Lachnellula</taxon>
    </lineage>
</organism>
<dbReference type="Proteomes" id="UP000469559">
    <property type="component" value="Unassembled WGS sequence"/>
</dbReference>
<dbReference type="InterPro" id="IPR001394">
    <property type="entry name" value="Peptidase_C19_UCH"/>
</dbReference>
<dbReference type="PROSITE" id="PS50235">
    <property type="entry name" value="USP_3"/>
    <property type="match status" value="1"/>
</dbReference>
<dbReference type="OrthoDB" id="420187at2759"/>
<dbReference type="InterPro" id="IPR050164">
    <property type="entry name" value="Peptidase_C19"/>
</dbReference>
<dbReference type="InterPro" id="IPR018200">
    <property type="entry name" value="USP_CS"/>
</dbReference>
<feature type="compositionally biased region" description="Basic and acidic residues" evidence="1">
    <location>
        <begin position="41"/>
        <end position="69"/>
    </location>
</feature>
<protein>
    <submittedName>
        <fullName evidence="3">Ubiquitin carboxyl-terminal hydrolase</fullName>
    </submittedName>
</protein>
<dbReference type="Pfam" id="PF00443">
    <property type="entry name" value="UCH"/>
    <property type="match status" value="1"/>
</dbReference>
<comment type="caution">
    <text evidence="3">The sequence shown here is derived from an EMBL/GenBank/DDBJ whole genome shotgun (WGS) entry which is preliminary data.</text>
</comment>
<dbReference type="GO" id="GO:0004843">
    <property type="term" value="F:cysteine-type deubiquitinase activity"/>
    <property type="evidence" value="ECO:0007669"/>
    <property type="project" value="InterPro"/>
</dbReference>
<proteinExistence type="predicted"/>
<keyword evidence="4" id="KW-1185">Reference proteome</keyword>